<comment type="similarity">
    <text evidence="1">Belongs to the aldehyde dehydrogenase family.</text>
</comment>
<accession>A0A381U646</accession>
<feature type="domain" description="Aldehyde dehydrogenase" evidence="3">
    <location>
        <begin position="24"/>
        <end position="222"/>
    </location>
</feature>
<dbReference type="GO" id="GO:0006081">
    <property type="term" value="P:aldehyde metabolic process"/>
    <property type="evidence" value="ECO:0007669"/>
    <property type="project" value="InterPro"/>
</dbReference>
<dbReference type="InterPro" id="IPR016162">
    <property type="entry name" value="Ald_DH_N"/>
</dbReference>
<dbReference type="Gene3D" id="3.40.605.10">
    <property type="entry name" value="Aldehyde Dehydrogenase, Chain A, domain 1"/>
    <property type="match status" value="1"/>
</dbReference>
<gene>
    <name evidence="4" type="ORF">METZ01_LOCUS76579</name>
</gene>
<dbReference type="PANTHER" id="PTHR43570">
    <property type="entry name" value="ALDEHYDE DEHYDROGENASE"/>
    <property type="match status" value="1"/>
</dbReference>
<dbReference type="PANTHER" id="PTHR43570:SF16">
    <property type="entry name" value="ALDEHYDE DEHYDROGENASE TYPE III, ISOFORM Q"/>
    <property type="match status" value="1"/>
</dbReference>
<dbReference type="SUPFAM" id="SSF53720">
    <property type="entry name" value="ALDH-like"/>
    <property type="match status" value="1"/>
</dbReference>
<dbReference type="InterPro" id="IPR016161">
    <property type="entry name" value="Ald_DH/histidinol_DH"/>
</dbReference>
<feature type="non-terminal residue" evidence="4">
    <location>
        <position position="223"/>
    </location>
</feature>
<dbReference type="GO" id="GO:0005737">
    <property type="term" value="C:cytoplasm"/>
    <property type="evidence" value="ECO:0007669"/>
    <property type="project" value="TreeGrafter"/>
</dbReference>
<evidence type="ECO:0000259" key="3">
    <source>
        <dbReference type="Pfam" id="PF00171"/>
    </source>
</evidence>
<dbReference type="InterPro" id="IPR015590">
    <property type="entry name" value="Aldehyde_DH_dom"/>
</dbReference>
<evidence type="ECO:0000256" key="1">
    <source>
        <dbReference type="ARBA" id="ARBA00009986"/>
    </source>
</evidence>
<dbReference type="InterPro" id="IPR012394">
    <property type="entry name" value="Aldehyde_DH_NAD(P)"/>
</dbReference>
<evidence type="ECO:0000256" key="2">
    <source>
        <dbReference type="ARBA" id="ARBA00023002"/>
    </source>
</evidence>
<dbReference type="InterPro" id="IPR029510">
    <property type="entry name" value="Ald_DH_CS_GLU"/>
</dbReference>
<keyword evidence="2" id="KW-0560">Oxidoreductase</keyword>
<dbReference type="GO" id="GO:0004029">
    <property type="term" value="F:aldehyde dehydrogenase (NAD+) activity"/>
    <property type="evidence" value="ECO:0007669"/>
    <property type="project" value="TreeGrafter"/>
</dbReference>
<organism evidence="4">
    <name type="scientific">marine metagenome</name>
    <dbReference type="NCBI Taxonomy" id="408172"/>
    <lineage>
        <taxon>unclassified sequences</taxon>
        <taxon>metagenomes</taxon>
        <taxon>ecological metagenomes</taxon>
    </lineage>
</organism>
<evidence type="ECO:0000313" key="4">
    <source>
        <dbReference type="EMBL" id="SVA23725.1"/>
    </source>
</evidence>
<name>A0A381U646_9ZZZZ</name>
<proteinExistence type="inferred from homology"/>
<dbReference type="EMBL" id="UINC01005815">
    <property type="protein sequence ID" value="SVA23725.1"/>
    <property type="molecule type" value="Genomic_DNA"/>
</dbReference>
<dbReference type="PROSITE" id="PS00687">
    <property type="entry name" value="ALDEHYDE_DEHYDR_GLU"/>
    <property type="match status" value="1"/>
</dbReference>
<protein>
    <recommendedName>
        <fullName evidence="3">Aldehyde dehydrogenase domain-containing protein</fullName>
    </recommendedName>
</protein>
<dbReference type="AlphaFoldDB" id="A0A381U646"/>
<dbReference type="Pfam" id="PF00171">
    <property type="entry name" value="Aldedh"/>
    <property type="match status" value="1"/>
</dbReference>
<reference evidence="4" key="1">
    <citation type="submission" date="2018-05" db="EMBL/GenBank/DDBJ databases">
        <authorList>
            <person name="Lanie J.A."/>
            <person name="Ng W.-L."/>
            <person name="Kazmierczak K.M."/>
            <person name="Andrzejewski T.M."/>
            <person name="Davidsen T.M."/>
            <person name="Wayne K.J."/>
            <person name="Tettelin H."/>
            <person name="Glass J.I."/>
            <person name="Rusch D."/>
            <person name="Podicherti R."/>
            <person name="Tsui H.-C.T."/>
            <person name="Winkler M.E."/>
        </authorList>
    </citation>
    <scope>NUCLEOTIDE SEQUENCE</scope>
</reference>
<dbReference type="FunFam" id="3.40.605.10:FF:000004">
    <property type="entry name" value="Aldehyde dehydrogenase"/>
    <property type="match status" value="1"/>
</dbReference>
<sequence>MDTSKMNDIINSQKDFLDSNSNGINSRILLLKKLLLNIKIFEEEIYEALSKDLSKAKFESFLTEILLVEKEIKLFIKNLNKWSRDKKVRASILNFPSKNYLKPEPYGKVLIITPWNYPFQLSLTPLIGAFSSGNTVVIKPSELAPNTSSVLSRLIKETFPENIVSVIEGDAEVSKNLLSKKWDYIFFTGSTRVGKIVASEAAKNLTPITLELGGKSPCIIDKG</sequence>